<dbReference type="Gene3D" id="2.60.120.10">
    <property type="entry name" value="Jelly Rolls"/>
    <property type="match status" value="1"/>
</dbReference>
<dbReference type="Proteomes" id="UP000501926">
    <property type="component" value="Chromosome"/>
</dbReference>
<reference evidence="11" key="3">
    <citation type="submission" date="2017-10" db="EMBL/GenBank/DDBJ databases">
        <authorList>
            <person name="Banno H."/>
            <person name="Chua N.-H."/>
        </authorList>
    </citation>
    <scope>NUCLEOTIDE SEQUENCE [LARGE SCALE GENOMIC DNA]</scope>
    <source>
        <strain evidence="11">Kuenenia_mbr1_ru-nijmegen</strain>
    </source>
</reference>
<evidence type="ECO:0000313" key="9">
    <source>
        <dbReference type="EMBL" id="CAJ72379.1"/>
    </source>
</evidence>
<evidence type="ECO:0000313" key="11">
    <source>
        <dbReference type="EMBL" id="SOH03895.1"/>
    </source>
</evidence>
<evidence type="ECO:0000256" key="6">
    <source>
        <dbReference type="PIRSR" id="PIRSR600888-2"/>
    </source>
</evidence>
<feature type="binding site" evidence="6">
    <location>
        <position position="166"/>
    </location>
    <ligand>
        <name>substrate</name>
    </ligand>
</feature>
<evidence type="ECO:0000256" key="4">
    <source>
        <dbReference type="ARBA" id="ARBA00019595"/>
    </source>
</evidence>
<dbReference type="Pfam" id="PF00908">
    <property type="entry name" value="dTDP_sugar_isom"/>
    <property type="match status" value="1"/>
</dbReference>
<dbReference type="CDD" id="cd00438">
    <property type="entry name" value="cupin_RmlC"/>
    <property type="match status" value="1"/>
</dbReference>
<dbReference type="GO" id="GO:0005829">
    <property type="term" value="C:cytosol"/>
    <property type="evidence" value="ECO:0007669"/>
    <property type="project" value="TreeGrafter"/>
</dbReference>
<dbReference type="AlphaFoldDB" id="Q1PZ73"/>
<accession>Q1PZ73</accession>
<reference evidence="9" key="1">
    <citation type="journal article" date="2006" name="Nature">
        <title>Deciphering the evolution and metabolism of an anammox bacterium from a community genome.</title>
        <authorList>
            <person name="Strous M."/>
            <person name="Pelletier E."/>
            <person name="Mangenot S."/>
            <person name="Rattei T."/>
            <person name="Lehner A."/>
            <person name="Taylor M.W."/>
            <person name="Horn M."/>
            <person name="Daims H."/>
            <person name="Bartol-Mavel D."/>
            <person name="Wincker P."/>
            <person name="Barbe V."/>
            <person name="Fonknechten N."/>
            <person name="Vallenet D."/>
            <person name="Segurens B."/>
            <person name="Schenowitz-Truong C."/>
            <person name="Medigue C."/>
            <person name="Collingro A."/>
            <person name="Snel B."/>
            <person name="Dutilh B.E."/>
            <person name="OpDenCamp H.J.M."/>
            <person name="vanDerDrift C."/>
            <person name="Cirpus I."/>
            <person name="vanDePas-Schoonen K.T."/>
            <person name="Harhangi H.R."/>
            <person name="vanNiftrik L."/>
            <person name="Schmid M."/>
            <person name="Keltjens J."/>
            <person name="vanDeVossenberg J."/>
            <person name="Kartal B."/>
            <person name="Meier H."/>
            <person name="Frishman D."/>
            <person name="Huynen M.A."/>
            <person name="Mewes H."/>
            <person name="Weissenbach J."/>
            <person name="Jetten M.S.M."/>
            <person name="Wagner M."/>
            <person name="LePaslier D."/>
        </authorList>
    </citation>
    <scope>NUCLEOTIDE SEQUENCE</scope>
</reference>
<dbReference type="EC" id="5.1.3.13" evidence="3 8"/>
<feature type="active site" description="Proton donor" evidence="5">
    <location>
        <position position="132"/>
    </location>
</feature>
<evidence type="ECO:0000256" key="5">
    <source>
        <dbReference type="PIRSR" id="PIRSR600888-1"/>
    </source>
</evidence>
<evidence type="ECO:0000256" key="3">
    <source>
        <dbReference type="ARBA" id="ARBA00012098"/>
    </source>
</evidence>
<evidence type="ECO:0000256" key="7">
    <source>
        <dbReference type="PIRSR" id="PIRSR600888-3"/>
    </source>
</evidence>
<keyword evidence="12" id="KW-1185">Reference proteome</keyword>
<feature type="active site" description="Proton acceptor" evidence="5">
    <location>
        <position position="63"/>
    </location>
</feature>
<comment type="function">
    <text evidence="2 8">Catalyzes the epimerization of the C3' and C5'positions of dTDP-6-deoxy-D-xylo-4-hexulose, forming dTDP-6-deoxy-L-lyxo-4-hexulose.</text>
</comment>
<reference evidence="10 13" key="5">
    <citation type="submission" date="2020-02" db="EMBL/GenBank/DDBJ databases">
        <title>Newly sequenced genome of strain CSTR1 showed variability in Candidatus Kuenenia stuttgartiensis genomes.</title>
        <authorList>
            <person name="Ding C."/>
            <person name="Adrian L."/>
        </authorList>
    </citation>
    <scope>NUCLEOTIDE SEQUENCE [LARGE SCALE GENOMIC DNA]</scope>
    <source>
        <strain evidence="10 13">CSTR1</strain>
    </source>
</reference>
<feature type="binding site" evidence="6">
    <location>
        <position position="60"/>
    </location>
    <ligand>
        <name>substrate</name>
    </ligand>
</feature>
<dbReference type="NCBIfam" id="TIGR01221">
    <property type="entry name" value="rmlC"/>
    <property type="match status" value="1"/>
</dbReference>
<evidence type="ECO:0000256" key="8">
    <source>
        <dbReference type="RuleBase" id="RU364069"/>
    </source>
</evidence>
<comment type="similarity">
    <text evidence="8">Belongs to the dTDP-4-dehydrorhamnose 3,5-epimerase family.</text>
</comment>
<evidence type="ECO:0000313" key="12">
    <source>
        <dbReference type="Proteomes" id="UP000221734"/>
    </source>
</evidence>
<dbReference type="SUPFAM" id="SSF51182">
    <property type="entry name" value="RmlC-like cupins"/>
    <property type="match status" value="1"/>
</dbReference>
<feature type="binding site" evidence="6">
    <location>
        <position position="25"/>
    </location>
    <ligand>
        <name>substrate</name>
    </ligand>
</feature>
<feature type="binding site" evidence="6">
    <location>
        <begin position="48"/>
        <end position="50"/>
    </location>
    <ligand>
        <name>substrate</name>
    </ligand>
</feature>
<evidence type="ECO:0000313" key="13">
    <source>
        <dbReference type="Proteomes" id="UP000501926"/>
    </source>
</evidence>
<feature type="binding site" evidence="6">
    <location>
        <position position="30"/>
    </location>
    <ligand>
        <name>substrate</name>
    </ligand>
</feature>
<dbReference type="UniPathway" id="UPA00124"/>
<dbReference type="InterPro" id="IPR000888">
    <property type="entry name" value="RmlC-like"/>
</dbReference>
<comment type="catalytic activity">
    <reaction evidence="1 8">
        <text>dTDP-4-dehydro-6-deoxy-alpha-D-glucose = dTDP-4-dehydro-beta-L-rhamnose</text>
        <dbReference type="Rhea" id="RHEA:16969"/>
        <dbReference type="ChEBI" id="CHEBI:57649"/>
        <dbReference type="ChEBI" id="CHEBI:62830"/>
        <dbReference type="EC" id="5.1.3.13"/>
    </reaction>
</comment>
<dbReference type="Proteomes" id="UP000221734">
    <property type="component" value="Chromosome Kuenenia_stuttgartiensis_MBR1"/>
</dbReference>
<evidence type="ECO:0000256" key="2">
    <source>
        <dbReference type="ARBA" id="ARBA00001997"/>
    </source>
</evidence>
<evidence type="ECO:0000313" key="10">
    <source>
        <dbReference type="EMBL" id="QII10253.1"/>
    </source>
</evidence>
<sequence>MPCEFAKTALPEVVLIKPQVFRDDRGFFLETFHKNKYAEVGISGNFVQDNHSYSKKNTLRGLHYQLLHPQGKLVYVISGEIFDVAVDIRRGSPSFGKWTGVHLSAENKYQLYIPEGFAHGFLVLSETADVLYKCTEIYTPDDDYGILWSDPAINITWQSSSPILSKKDQEYQTLKNIPETLLPLYKK</sequence>
<dbReference type="PANTHER" id="PTHR21047">
    <property type="entry name" value="DTDP-6-DEOXY-D-GLUCOSE-3,5 EPIMERASE"/>
    <property type="match status" value="1"/>
</dbReference>
<organism evidence="9">
    <name type="scientific">Kuenenia stuttgartiensis</name>
    <dbReference type="NCBI Taxonomy" id="174633"/>
    <lineage>
        <taxon>Bacteria</taxon>
        <taxon>Pseudomonadati</taxon>
        <taxon>Planctomycetota</taxon>
        <taxon>Candidatus Brocadiia</taxon>
        <taxon>Candidatus Brocadiales</taxon>
        <taxon>Candidatus Brocadiaceae</taxon>
        <taxon>Candidatus Kuenenia</taxon>
    </lineage>
</organism>
<name>Q1PZ73_KUEST</name>
<dbReference type="EMBL" id="CT573072">
    <property type="protein sequence ID" value="CAJ72379.1"/>
    <property type="molecule type" value="Genomic_DNA"/>
</dbReference>
<dbReference type="EMBL" id="LT934425">
    <property type="protein sequence ID" value="SOH03895.1"/>
    <property type="molecule type" value="Genomic_DNA"/>
</dbReference>
<dbReference type="PANTHER" id="PTHR21047:SF2">
    <property type="entry name" value="THYMIDINE DIPHOSPHO-4-KETO-RHAMNOSE 3,5-EPIMERASE"/>
    <property type="match status" value="1"/>
</dbReference>
<protein>
    <recommendedName>
        <fullName evidence="4 8">dTDP-4-dehydrorhamnose 3,5-epimerase</fullName>
        <ecNumber evidence="3 8">5.1.3.13</ecNumber>
    </recommendedName>
    <alternativeName>
        <fullName evidence="8">Thymidine diphospho-4-keto-rhamnose 3,5-epimerase</fullName>
    </alternativeName>
</protein>
<comment type="pathway">
    <text evidence="8">Carbohydrate biosynthesis; dTDP-L-rhamnose biosynthesis.</text>
</comment>
<dbReference type="OrthoDB" id="9800680at2"/>
<evidence type="ECO:0000256" key="1">
    <source>
        <dbReference type="ARBA" id="ARBA00001298"/>
    </source>
</evidence>
<keyword evidence="8 9" id="KW-0413">Isomerase</keyword>
<feature type="site" description="Participates in a stacking interaction with the thymidine ring of dTDP-4-oxo-6-deoxyglucose" evidence="7">
    <location>
        <position position="138"/>
    </location>
</feature>
<reference evidence="9" key="2">
    <citation type="submission" date="2006-01" db="EMBL/GenBank/DDBJ databases">
        <authorList>
            <person name="Genoscope"/>
        </authorList>
    </citation>
    <scope>NUCLEOTIDE SEQUENCE</scope>
</reference>
<gene>
    <name evidence="9" type="primary">rfbC</name>
    <name evidence="10" type="ORF">KsCSTR_08740</name>
    <name evidence="11" type="ORF">KSMBR1_1395</name>
    <name evidence="9" type="ORF">kustd1634</name>
</gene>
<dbReference type="GO" id="GO:0000271">
    <property type="term" value="P:polysaccharide biosynthetic process"/>
    <property type="evidence" value="ECO:0007669"/>
    <property type="project" value="TreeGrafter"/>
</dbReference>
<dbReference type="EMBL" id="CP049055">
    <property type="protein sequence ID" value="QII10253.1"/>
    <property type="molecule type" value="Genomic_DNA"/>
</dbReference>
<feature type="binding site" evidence="6">
    <location>
        <position position="119"/>
    </location>
    <ligand>
        <name>substrate</name>
    </ligand>
</feature>
<comment type="subunit">
    <text evidence="8">Homodimer.</text>
</comment>
<feature type="binding site" evidence="6">
    <location>
        <position position="72"/>
    </location>
    <ligand>
        <name>substrate</name>
    </ligand>
</feature>
<feature type="binding site" evidence="6">
    <location>
        <position position="143"/>
    </location>
    <ligand>
        <name>substrate</name>
    </ligand>
</feature>
<dbReference type="GO" id="GO:0008830">
    <property type="term" value="F:dTDP-4-dehydrorhamnose 3,5-epimerase activity"/>
    <property type="evidence" value="ECO:0007669"/>
    <property type="project" value="UniProtKB-UniRule"/>
</dbReference>
<reference evidence="12" key="4">
    <citation type="submission" date="2017-10" db="EMBL/GenBank/DDBJ databases">
        <authorList>
            <person name="Frank J."/>
        </authorList>
    </citation>
    <scope>NUCLEOTIDE SEQUENCE [LARGE SCALE GENOMIC DNA]</scope>
</reference>
<proteinExistence type="inferred from homology"/>
<dbReference type="KEGG" id="kst:KSMBR1_1395"/>
<dbReference type="GO" id="GO:0019305">
    <property type="term" value="P:dTDP-rhamnose biosynthetic process"/>
    <property type="evidence" value="ECO:0007669"/>
    <property type="project" value="UniProtKB-UniRule"/>
</dbReference>
<dbReference type="RefSeq" id="WP_099324654.1">
    <property type="nucleotide sequence ID" value="NZ_CP049055.1"/>
</dbReference>
<dbReference type="InterPro" id="IPR011051">
    <property type="entry name" value="RmlC_Cupin_sf"/>
</dbReference>
<dbReference type="InterPro" id="IPR014710">
    <property type="entry name" value="RmlC-like_jellyroll"/>
</dbReference>